<dbReference type="GO" id="GO:0016020">
    <property type="term" value="C:membrane"/>
    <property type="evidence" value="ECO:0007669"/>
    <property type="project" value="UniProtKB-SubCell"/>
</dbReference>
<dbReference type="InterPro" id="IPR036938">
    <property type="entry name" value="PAP2/HPO_sf"/>
</dbReference>
<keyword evidence="1" id="KW-0812">Transmembrane</keyword>
<dbReference type="Pfam" id="PF14378">
    <property type="entry name" value="PAP2_3"/>
    <property type="match status" value="1"/>
</dbReference>
<proteinExistence type="predicted"/>
<dbReference type="EMBL" id="LR134155">
    <property type="protein sequence ID" value="VEA67809.1"/>
    <property type="molecule type" value="Genomic_DNA"/>
</dbReference>
<gene>
    <name evidence="3" type="ORF">NCTC9419_00007</name>
</gene>
<name>A0A3S4HVX0_SERRU</name>
<keyword evidence="1" id="KW-1133">Transmembrane helix</keyword>
<dbReference type="AlphaFoldDB" id="A0A3S4HVX0"/>
<dbReference type="SUPFAM" id="SSF48317">
    <property type="entry name" value="Acid phosphatase/Vanadium-dependent haloperoxidase"/>
    <property type="match status" value="1"/>
</dbReference>
<reference evidence="3 4" key="1">
    <citation type="submission" date="2018-12" db="EMBL/GenBank/DDBJ databases">
        <authorList>
            <consortium name="Pathogen Informatics"/>
        </authorList>
    </citation>
    <scope>NUCLEOTIDE SEQUENCE [LARGE SCALE GENOMIC DNA]</scope>
    <source>
        <strain evidence="3 4">NCTC9419</strain>
    </source>
</reference>
<accession>A0A3S4HVX0</accession>
<feature type="transmembrane region" description="Helical" evidence="1">
    <location>
        <begin position="69"/>
        <end position="86"/>
    </location>
</feature>
<organism evidence="3 4">
    <name type="scientific">Serratia rubidaea</name>
    <name type="common">Serratia marinorubra</name>
    <dbReference type="NCBI Taxonomy" id="61652"/>
    <lineage>
        <taxon>Bacteria</taxon>
        <taxon>Pseudomonadati</taxon>
        <taxon>Pseudomonadota</taxon>
        <taxon>Gammaproteobacteria</taxon>
        <taxon>Enterobacterales</taxon>
        <taxon>Yersiniaceae</taxon>
        <taxon>Serratia</taxon>
    </lineage>
</organism>
<sequence>MQFSALAAGGIYLLWPTTMDYPSVQGESLSSVLLAALMSVDSTQNCLPSLHVTLTFLAVWAAADSRKRLRSALLIAWGAVIALSILQLRRHLFVDLLCGVALALLAGYASQLMQRISRSLRNGERV</sequence>
<evidence type="ECO:0000259" key="2">
    <source>
        <dbReference type="Pfam" id="PF14378"/>
    </source>
</evidence>
<protein>
    <submittedName>
        <fullName evidence="3">PAP2 superfamily</fullName>
    </submittedName>
</protein>
<evidence type="ECO:0000256" key="1">
    <source>
        <dbReference type="SAM" id="Phobius"/>
    </source>
</evidence>
<evidence type="ECO:0000313" key="3">
    <source>
        <dbReference type="EMBL" id="VEA67809.1"/>
    </source>
</evidence>
<keyword evidence="1" id="KW-0472">Membrane</keyword>
<feature type="domain" description="Inositolphosphotransferase Aur1/Ipt1" evidence="2">
    <location>
        <begin position="45"/>
        <end position="108"/>
    </location>
</feature>
<dbReference type="Proteomes" id="UP000271603">
    <property type="component" value="Chromosome"/>
</dbReference>
<evidence type="ECO:0000313" key="4">
    <source>
        <dbReference type="Proteomes" id="UP000271603"/>
    </source>
</evidence>
<dbReference type="InterPro" id="IPR026841">
    <property type="entry name" value="Aur1/Ipt1"/>
</dbReference>
<feature type="transmembrane region" description="Helical" evidence="1">
    <location>
        <begin position="92"/>
        <end position="109"/>
    </location>
</feature>
<dbReference type="Gene3D" id="1.20.144.10">
    <property type="entry name" value="Phosphatidic acid phosphatase type 2/haloperoxidase"/>
    <property type="match status" value="1"/>
</dbReference>